<reference evidence="1 2" key="1">
    <citation type="journal article" date="2021" name="BMC Genomics">
        <title>Datura genome reveals duplications of psychoactive alkaloid biosynthetic genes and high mutation rate following tissue culture.</title>
        <authorList>
            <person name="Rajewski A."/>
            <person name="Carter-House D."/>
            <person name="Stajich J."/>
            <person name="Litt A."/>
        </authorList>
    </citation>
    <scope>NUCLEOTIDE SEQUENCE [LARGE SCALE GENOMIC DNA]</scope>
    <source>
        <strain evidence="1">AR-01</strain>
    </source>
</reference>
<organism evidence="1 2">
    <name type="scientific">Datura stramonium</name>
    <name type="common">Jimsonweed</name>
    <name type="synonym">Common thornapple</name>
    <dbReference type="NCBI Taxonomy" id="4076"/>
    <lineage>
        <taxon>Eukaryota</taxon>
        <taxon>Viridiplantae</taxon>
        <taxon>Streptophyta</taxon>
        <taxon>Embryophyta</taxon>
        <taxon>Tracheophyta</taxon>
        <taxon>Spermatophyta</taxon>
        <taxon>Magnoliopsida</taxon>
        <taxon>eudicotyledons</taxon>
        <taxon>Gunneridae</taxon>
        <taxon>Pentapetalae</taxon>
        <taxon>asterids</taxon>
        <taxon>lamiids</taxon>
        <taxon>Solanales</taxon>
        <taxon>Solanaceae</taxon>
        <taxon>Solanoideae</taxon>
        <taxon>Datureae</taxon>
        <taxon>Datura</taxon>
    </lineage>
</organism>
<gene>
    <name evidence="1" type="ORF">HAX54_036243</name>
</gene>
<name>A0ABS8SGB1_DATST</name>
<sequence length="57" mass="6481">NLGYESFVVSLNLGMKYNERCSLAKCQMNRRLGTRLQATVPDLRYTGTPRVKTSKTL</sequence>
<dbReference type="Proteomes" id="UP000823775">
    <property type="component" value="Unassembled WGS sequence"/>
</dbReference>
<proteinExistence type="predicted"/>
<feature type="non-terminal residue" evidence="1">
    <location>
        <position position="1"/>
    </location>
</feature>
<keyword evidence="2" id="KW-1185">Reference proteome</keyword>
<evidence type="ECO:0000313" key="2">
    <source>
        <dbReference type="Proteomes" id="UP000823775"/>
    </source>
</evidence>
<feature type="non-terminal residue" evidence="1">
    <location>
        <position position="57"/>
    </location>
</feature>
<accession>A0ABS8SGB1</accession>
<protein>
    <submittedName>
        <fullName evidence="1">Uncharacterized protein</fullName>
    </submittedName>
</protein>
<comment type="caution">
    <text evidence="1">The sequence shown here is derived from an EMBL/GenBank/DDBJ whole genome shotgun (WGS) entry which is preliminary data.</text>
</comment>
<evidence type="ECO:0000313" key="1">
    <source>
        <dbReference type="EMBL" id="MCD7457804.1"/>
    </source>
</evidence>
<dbReference type="EMBL" id="JACEIK010000479">
    <property type="protein sequence ID" value="MCD7457804.1"/>
    <property type="molecule type" value="Genomic_DNA"/>
</dbReference>